<sequence length="274" mass="30207">MISETVARAWAVTRRDGLVLGFTDHDQSMVFETISFRPENGLSASALVQSSGLAVDNSEATGALSDDAITEVDIMAGRWDGADVRLWDVDWTDPQRRHLIFRGSLGEISHEGGAFRAELRGLSVPLGRSFGRVFHPRCSANLGDAKCTFDLSRLGYTAEGKILQEREGQFFSISDISDSETGWFEHGSFIVVAGKATGLQGVIKFDRRDEGRSREVELWTALGQRPAIGDLVQLVAGCDKRMQTCRGKFVNSLNFRGFPHLPSEDWLLSPAVKR</sequence>
<reference evidence="3" key="1">
    <citation type="submission" date="2023-07" db="EMBL/GenBank/DDBJ databases">
        <title>Paracoccus sp. MBLB3053 whole genome sequence.</title>
        <authorList>
            <person name="Hwang C.Y."/>
            <person name="Cho E.-S."/>
            <person name="Seo M.-J."/>
        </authorList>
    </citation>
    <scope>NUCLEOTIDE SEQUENCE [LARGE SCALE GENOMIC DNA]</scope>
    <source>
        <strain evidence="3">MBLB3053</strain>
    </source>
</reference>
<dbReference type="InterPro" id="IPR018964">
    <property type="entry name" value="Phage_phiJL001_Gp84_C"/>
</dbReference>
<comment type="caution">
    <text evidence="2">The sequence shown here is derived from an EMBL/GenBank/DDBJ whole genome shotgun (WGS) entry which is preliminary data.</text>
</comment>
<keyword evidence="3" id="KW-1185">Reference proteome</keyword>
<evidence type="ECO:0000313" key="3">
    <source>
        <dbReference type="Proteomes" id="UP001269144"/>
    </source>
</evidence>
<protein>
    <submittedName>
        <fullName evidence="2">DUF2163 domain-containing protein</fullName>
    </submittedName>
</protein>
<name>A0ABU2HLU5_9RHOB</name>
<dbReference type="InterPro" id="IPR011928">
    <property type="entry name" value="Phage_phiJL001_Gp84"/>
</dbReference>
<evidence type="ECO:0000259" key="1">
    <source>
        <dbReference type="Pfam" id="PF09356"/>
    </source>
</evidence>
<dbReference type="EMBL" id="JAVQLW010000001">
    <property type="protein sequence ID" value="MDS9466013.1"/>
    <property type="molecule type" value="Genomic_DNA"/>
</dbReference>
<feature type="domain" description="Bacteriophage phiJL001 Gp84 C-terminal" evidence="1">
    <location>
        <begin position="182"/>
        <end position="265"/>
    </location>
</feature>
<dbReference type="Pfam" id="PF09931">
    <property type="entry name" value="Phage_phiJL001_Gp84_N"/>
    <property type="match status" value="1"/>
</dbReference>
<dbReference type="Proteomes" id="UP001269144">
    <property type="component" value="Unassembled WGS sequence"/>
</dbReference>
<proteinExistence type="predicted"/>
<evidence type="ECO:0000313" key="2">
    <source>
        <dbReference type="EMBL" id="MDS9466013.1"/>
    </source>
</evidence>
<dbReference type="Pfam" id="PF09356">
    <property type="entry name" value="Phage_BR0599"/>
    <property type="match status" value="1"/>
</dbReference>
<accession>A0ABU2HLU5</accession>
<dbReference type="NCBIfam" id="TIGR02218">
    <property type="entry name" value="phg_TIGR02218"/>
    <property type="match status" value="1"/>
</dbReference>
<dbReference type="RefSeq" id="WP_311158210.1">
    <property type="nucleotide sequence ID" value="NZ_JAVQLW010000001.1"/>
</dbReference>
<gene>
    <name evidence="2" type="ORF">RGQ15_00285</name>
</gene>
<organism evidence="2 3">
    <name type="scientific">Paracoccus aurantius</name>
    <dbReference type="NCBI Taxonomy" id="3073814"/>
    <lineage>
        <taxon>Bacteria</taxon>
        <taxon>Pseudomonadati</taxon>
        <taxon>Pseudomonadota</taxon>
        <taxon>Alphaproteobacteria</taxon>
        <taxon>Rhodobacterales</taxon>
        <taxon>Paracoccaceae</taxon>
        <taxon>Paracoccus</taxon>
    </lineage>
</organism>